<dbReference type="EMBL" id="NQOU01000001">
    <property type="protein sequence ID" value="RII83855.1"/>
    <property type="molecule type" value="Genomic_DNA"/>
</dbReference>
<proteinExistence type="predicted"/>
<dbReference type="Proteomes" id="UP000266483">
    <property type="component" value="Unassembled WGS sequence"/>
</dbReference>
<dbReference type="RefSeq" id="WP_119440710.1">
    <property type="nucleotide sequence ID" value="NZ_CP170494.1"/>
</dbReference>
<accession>A0ABX9MY03</accession>
<gene>
    <name evidence="1" type="ORF">CJO09_01020</name>
</gene>
<comment type="caution">
    <text evidence="1">The sequence shown here is derived from an EMBL/GenBank/DDBJ whole genome shotgun (WGS) entry which is preliminary data.</text>
</comment>
<evidence type="ECO:0000313" key="2">
    <source>
        <dbReference type="Proteomes" id="UP000266483"/>
    </source>
</evidence>
<protein>
    <submittedName>
        <fullName evidence="1">Uncharacterized protein</fullName>
    </submittedName>
</protein>
<reference evidence="1 2" key="1">
    <citation type="submission" date="2017-08" db="EMBL/GenBank/DDBJ databases">
        <title>Pusillimonas indicus sp. nov., a member of the family Alcaligenaceae isolated from surface seawater.</title>
        <authorList>
            <person name="Li J."/>
        </authorList>
    </citation>
    <scope>NUCLEOTIDE SEQUENCE [LARGE SCALE GENOMIC DNA]</scope>
    <source>
        <strain evidence="1 2">17-4A</strain>
    </source>
</reference>
<organism evidence="1 2">
    <name type="scientific">Neopusillimonas maritima</name>
    <dbReference type="NCBI Taxonomy" id="2026239"/>
    <lineage>
        <taxon>Bacteria</taxon>
        <taxon>Pseudomonadati</taxon>
        <taxon>Pseudomonadota</taxon>
        <taxon>Betaproteobacteria</taxon>
        <taxon>Burkholderiales</taxon>
        <taxon>Alcaligenaceae</taxon>
        <taxon>Neopusillimonas</taxon>
    </lineage>
</organism>
<sequence length="68" mass="7888">MKNRNFKVKIDVHDYDKLAKNVSQLRALLISLSGNGYQSFIEMGSRDQESLLWLAQDLAIEIDKSLRY</sequence>
<evidence type="ECO:0000313" key="1">
    <source>
        <dbReference type="EMBL" id="RII83855.1"/>
    </source>
</evidence>
<name>A0ABX9MY03_9BURK</name>
<keyword evidence="2" id="KW-1185">Reference proteome</keyword>